<dbReference type="FunFam" id="2.170.150.10:FF:000005">
    <property type="entry name" value="Guanine nucleotide exchange factor MSS4"/>
    <property type="match status" value="1"/>
</dbReference>
<dbReference type="Gene3D" id="2.170.150.10">
    <property type="entry name" value="Metal Binding Protein, Guanine Nucleotide Exchange Factor, Chain A"/>
    <property type="match status" value="1"/>
</dbReference>
<accession>A0A6J0B8G7</accession>
<dbReference type="GO" id="GO:0005829">
    <property type="term" value="C:cytosol"/>
    <property type="evidence" value="ECO:0007669"/>
    <property type="project" value="TreeGrafter"/>
</dbReference>
<reference evidence="5" key="1">
    <citation type="submission" date="2025-08" db="UniProtKB">
        <authorList>
            <consortium name="RefSeq"/>
        </authorList>
    </citation>
    <scope>IDENTIFICATION</scope>
    <source>
        <tissue evidence="5">Thorax and Abdomen</tissue>
    </source>
</reference>
<dbReference type="GO" id="GO:0007264">
    <property type="term" value="P:small GTPase-mediated signal transduction"/>
    <property type="evidence" value="ECO:0007669"/>
    <property type="project" value="InterPro"/>
</dbReference>
<keyword evidence="1" id="KW-0813">Transport</keyword>
<dbReference type="FunCoup" id="A0A6J0B8G7">
    <property type="interactions" value="1113"/>
</dbReference>
<evidence type="ECO:0000256" key="2">
    <source>
        <dbReference type="ARBA" id="ARBA00022658"/>
    </source>
</evidence>
<dbReference type="RefSeq" id="XP_015510497.1">
    <property type="nucleotide sequence ID" value="XM_015655011.2"/>
</dbReference>
<dbReference type="GO" id="GO:0005085">
    <property type="term" value="F:guanyl-nucleotide exchange factor activity"/>
    <property type="evidence" value="ECO:0007669"/>
    <property type="project" value="UniProtKB-KW"/>
</dbReference>
<dbReference type="PANTHER" id="PTHR13276">
    <property type="entry name" value="GUANINE NUCLEOTIDE EXCHANGE FACTOR MSS4"/>
    <property type="match status" value="1"/>
</dbReference>
<dbReference type="InterPro" id="IPR011057">
    <property type="entry name" value="Mss4-like_sf"/>
</dbReference>
<organism evidence="5">
    <name type="scientific">Neodiprion lecontei</name>
    <name type="common">Redheaded pine sawfly</name>
    <dbReference type="NCBI Taxonomy" id="441921"/>
    <lineage>
        <taxon>Eukaryota</taxon>
        <taxon>Metazoa</taxon>
        <taxon>Ecdysozoa</taxon>
        <taxon>Arthropoda</taxon>
        <taxon>Hexapoda</taxon>
        <taxon>Insecta</taxon>
        <taxon>Pterygota</taxon>
        <taxon>Neoptera</taxon>
        <taxon>Endopterygota</taxon>
        <taxon>Hymenoptera</taxon>
        <taxon>Tenthredinoidea</taxon>
        <taxon>Diprionidae</taxon>
        <taxon>Diprioninae</taxon>
        <taxon>Neodiprion</taxon>
    </lineage>
</organism>
<dbReference type="InterPro" id="IPR007515">
    <property type="entry name" value="Mss4"/>
</dbReference>
<dbReference type="InterPro" id="IPR011323">
    <property type="entry name" value="Mss4/transl-control_tumour"/>
</dbReference>
<dbReference type="SUPFAM" id="SSF51316">
    <property type="entry name" value="Mss4-like"/>
    <property type="match status" value="1"/>
</dbReference>
<evidence type="ECO:0000256" key="1">
    <source>
        <dbReference type="ARBA" id="ARBA00022448"/>
    </source>
</evidence>
<dbReference type="GO" id="GO:0008270">
    <property type="term" value="F:zinc ion binding"/>
    <property type="evidence" value="ECO:0007669"/>
    <property type="project" value="TreeGrafter"/>
</dbReference>
<protein>
    <submittedName>
        <fullName evidence="5">Guanine nucleotide exchange factor MSS4 homolog</fullName>
    </submittedName>
</protein>
<dbReference type="GeneID" id="107217475"/>
<dbReference type="GO" id="GO:0006892">
    <property type="term" value="P:post-Golgi vesicle-mediated transport"/>
    <property type="evidence" value="ECO:0007669"/>
    <property type="project" value="TreeGrafter"/>
</dbReference>
<dbReference type="CTD" id="34142"/>
<dbReference type="Pfam" id="PF04421">
    <property type="entry name" value="Mss4"/>
    <property type="match status" value="1"/>
</dbReference>
<evidence type="ECO:0000256" key="3">
    <source>
        <dbReference type="ARBA" id="ARBA00022927"/>
    </source>
</evidence>
<keyword evidence="3" id="KW-0653">Protein transport</keyword>
<keyword evidence="2" id="KW-0344">Guanine-nucleotide releasing factor</keyword>
<dbReference type="OrthoDB" id="30840at2759"/>
<keyword evidence="4" id="KW-1185">Reference proteome</keyword>
<name>A0A6J0B8G7_NEOLC</name>
<dbReference type="KEGG" id="nlo:107217475"/>
<dbReference type="AlphaFoldDB" id="A0A6J0B8G7"/>
<evidence type="ECO:0000313" key="5">
    <source>
        <dbReference type="RefSeq" id="XP_015510497.1"/>
    </source>
</evidence>
<dbReference type="Proteomes" id="UP000829291">
    <property type="component" value="Chromosome 3"/>
</dbReference>
<sequence>MSSSVEIESLKDENGKNIYTVLCTFCSSKILNPGSSTYVNIEVAVKLHRMQRKDEEEVEEEEEISDYWMVDDMFTFENIGFSNTVENLKYLICADCEIGPVGWHNLTDQKSYIALSRVKHD</sequence>
<dbReference type="PROSITE" id="PS51796">
    <property type="entry name" value="MSS4"/>
    <property type="match status" value="1"/>
</dbReference>
<gene>
    <name evidence="5" type="primary">LOC107217475</name>
</gene>
<dbReference type="InParanoid" id="A0A6J0B8G7"/>
<dbReference type="GO" id="GO:0016020">
    <property type="term" value="C:membrane"/>
    <property type="evidence" value="ECO:0007669"/>
    <property type="project" value="TreeGrafter"/>
</dbReference>
<dbReference type="GO" id="GO:0015031">
    <property type="term" value="P:protein transport"/>
    <property type="evidence" value="ECO:0007669"/>
    <property type="project" value="UniProtKB-KW"/>
</dbReference>
<proteinExistence type="predicted"/>
<dbReference type="PANTHER" id="PTHR13276:SF0">
    <property type="entry name" value="GUANINE NUCLEOTIDE EXCHANGE FACTOR MSS4"/>
    <property type="match status" value="1"/>
</dbReference>
<evidence type="ECO:0000313" key="4">
    <source>
        <dbReference type="Proteomes" id="UP000829291"/>
    </source>
</evidence>